<sequence>MPTVLTWGKASLGALGLFGSEHTSVTSPHQIQSLEGVEIRNISSGDNHTLVCVRDGSVRSWFK</sequence>
<dbReference type="InterPro" id="IPR000408">
    <property type="entry name" value="Reg_chr_condens"/>
</dbReference>
<dbReference type="EMBL" id="HACG01040490">
    <property type="protein sequence ID" value="CEK87355.1"/>
    <property type="molecule type" value="Transcribed_RNA"/>
</dbReference>
<feature type="repeat" description="RCC1" evidence="1">
    <location>
        <begin position="2"/>
        <end position="55"/>
    </location>
</feature>
<dbReference type="AlphaFoldDB" id="A0A0B7B1Z2"/>
<organism evidence="3">
    <name type="scientific">Arion vulgaris</name>
    <dbReference type="NCBI Taxonomy" id="1028688"/>
    <lineage>
        <taxon>Eukaryota</taxon>
        <taxon>Metazoa</taxon>
        <taxon>Spiralia</taxon>
        <taxon>Lophotrochozoa</taxon>
        <taxon>Mollusca</taxon>
        <taxon>Gastropoda</taxon>
        <taxon>Heterobranchia</taxon>
        <taxon>Euthyneura</taxon>
        <taxon>Panpulmonata</taxon>
        <taxon>Eupulmonata</taxon>
        <taxon>Stylommatophora</taxon>
        <taxon>Helicina</taxon>
        <taxon>Arionoidea</taxon>
        <taxon>Arionidae</taxon>
        <taxon>Arion</taxon>
    </lineage>
</organism>
<name>A0A0B7B1Z2_9EUPU</name>
<evidence type="ECO:0000313" key="4">
    <source>
        <dbReference type="EMBL" id="CEK87355.1"/>
    </source>
</evidence>
<dbReference type="Gene3D" id="2.130.10.30">
    <property type="entry name" value="Regulator of chromosome condensation 1/beta-lactamase-inhibitor protein II"/>
    <property type="match status" value="1"/>
</dbReference>
<evidence type="ECO:0000256" key="1">
    <source>
        <dbReference type="PROSITE-ProRule" id="PRU00235"/>
    </source>
</evidence>
<protein>
    <submittedName>
        <fullName evidence="3">Uncharacterized protein</fullName>
    </submittedName>
</protein>
<evidence type="ECO:0000313" key="3">
    <source>
        <dbReference type="EMBL" id="CEK87354.1"/>
    </source>
</evidence>
<dbReference type="PROSITE" id="PS50012">
    <property type="entry name" value="RCC1_3"/>
    <property type="match status" value="1"/>
</dbReference>
<gene>
    <name evidence="3" type="primary">ORF158753</name>
    <name evidence="2" type="synonym">ORF158736</name>
    <name evidence="4" type="synonym">ORF158763</name>
</gene>
<reference evidence="3" key="1">
    <citation type="submission" date="2014-12" db="EMBL/GenBank/DDBJ databases">
        <title>Insight into the proteome of Arion vulgaris.</title>
        <authorList>
            <person name="Aradska J."/>
            <person name="Bulat T."/>
            <person name="Smidak R."/>
            <person name="Sarate P."/>
            <person name="Gangsoo J."/>
            <person name="Sialana F."/>
            <person name="Bilban M."/>
            <person name="Lubec G."/>
        </authorList>
    </citation>
    <scope>NUCLEOTIDE SEQUENCE</scope>
    <source>
        <tissue evidence="3">Skin</tissue>
    </source>
</reference>
<dbReference type="SUPFAM" id="SSF50985">
    <property type="entry name" value="RCC1/BLIP-II"/>
    <property type="match status" value="1"/>
</dbReference>
<accession>A0A0B7B1Z2</accession>
<dbReference type="EMBL" id="HACG01040487">
    <property type="protein sequence ID" value="CEK87352.1"/>
    <property type="molecule type" value="Transcribed_RNA"/>
</dbReference>
<dbReference type="EMBL" id="HACG01040489">
    <property type="protein sequence ID" value="CEK87354.1"/>
    <property type="molecule type" value="Transcribed_RNA"/>
</dbReference>
<dbReference type="Pfam" id="PF00415">
    <property type="entry name" value="RCC1"/>
    <property type="match status" value="1"/>
</dbReference>
<proteinExistence type="predicted"/>
<evidence type="ECO:0000313" key="2">
    <source>
        <dbReference type="EMBL" id="CEK87352.1"/>
    </source>
</evidence>
<dbReference type="InterPro" id="IPR009091">
    <property type="entry name" value="RCC1/BLIP-II"/>
</dbReference>